<name>A0AA94HJT5_9MICO</name>
<keyword evidence="2" id="KW-1185">Reference proteome</keyword>
<proteinExistence type="predicted"/>
<sequence length="73" mass="7772">MRTSELQIAISEEFGALGSVLMTDLTLGSLGGRTGTEALAAGVPARHVWSAICDAKDVPAERRHGRGLREPQR</sequence>
<gene>
    <name evidence="1" type="ORF">SAMN04487783_0107</name>
</gene>
<protein>
    <recommendedName>
        <fullName evidence="3">Signal transduction histidine kinase</fullName>
    </recommendedName>
</protein>
<dbReference type="RefSeq" id="WP_092914847.1">
    <property type="nucleotide sequence ID" value="NZ_FOZN01000001.1"/>
</dbReference>
<comment type="caution">
    <text evidence="1">The sequence shown here is derived from an EMBL/GenBank/DDBJ whole genome shotgun (WGS) entry which is preliminary data.</text>
</comment>
<reference evidence="1 2" key="1">
    <citation type="submission" date="2016-10" db="EMBL/GenBank/DDBJ databases">
        <authorList>
            <person name="Varghese N."/>
            <person name="Submissions S."/>
        </authorList>
    </citation>
    <scope>NUCLEOTIDE SEQUENCE [LARGE SCALE GENOMIC DNA]</scope>
    <source>
        <strain evidence="1 2">IAM 15147</strain>
    </source>
</reference>
<evidence type="ECO:0008006" key="3">
    <source>
        <dbReference type="Google" id="ProtNLM"/>
    </source>
</evidence>
<accession>A0AA94HJT5</accession>
<evidence type="ECO:0000313" key="2">
    <source>
        <dbReference type="Proteomes" id="UP000198506"/>
    </source>
</evidence>
<dbReference type="Proteomes" id="UP000198506">
    <property type="component" value="Unassembled WGS sequence"/>
</dbReference>
<dbReference type="Pfam" id="PF11248">
    <property type="entry name" value="DUF3046"/>
    <property type="match status" value="1"/>
</dbReference>
<organism evidence="1 2">
    <name type="scientific">Agrococcus baldri</name>
    <dbReference type="NCBI Taxonomy" id="153730"/>
    <lineage>
        <taxon>Bacteria</taxon>
        <taxon>Bacillati</taxon>
        <taxon>Actinomycetota</taxon>
        <taxon>Actinomycetes</taxon>
        <taxon>Micrococcales</taxon>
        <taxon>Microbacteriaceae</taxon>
        <taxon>Agrococcus</taxon>
    </lineage>
</organism>
<evidence type="ECO:0000313" key="1">
    <source>
        <dbReference type="EMBL" id="SFR97492.1"/>
    </source>
</evidence>
<dbReference type="InterPro" id="IPR021408">
    <property type="entry name" value="DUF3046"/>
</dbReference>
<dbReference type="EMBL" id="FOZN01000001">
    <property type="protein sequence ID" value="SFR97492.1"/>
    <property type="molecule type" value="Genomic_DNA"/>
</dbReference>
<dbReference type="AlphaFoldDB" id="A0AA94HJT5"/>